<dbReference type="Pfam" id="PF03004">
    <property type="entry name" value="Transposase_24"/>
    <property type="match status" value="1"/>
</dbReference>
<name>A0A9I9EK74_CUCME</name>
<dbReference type="PANTHER" id="PTHR33018">
    <property type="entry name" value="OS10G0338966 PROTEIN-RELATED"/>
    <property type="match status" value="1"/>
</dbReference>
<feature type="region of interest" description="Disordered" evidence="1">
    <location>
        <begin position="190"/>
        <end position="215"/>
    </location>
</feature>
<sequence length="215" mass="25008">MPHKDEPQLLQVPPEKYSFIEQNHWEEFVRSRLSETFQEKRQLQQDRRSKNKYSYRISRKGYANLKEEMKEGSNEVYIDRAKMWKKARVNKQGQYDNDNIQQVVHKIHEISMNTDSSSVNRHCLNDVLTQALGTKEHNGRVRGIVGYVTPTTQVSELEAQIRSNLSTPLSAHGSCSRPIMLEGIEEKGKRIEVESLDKPKENEKKGKEVMKVNEP</sequence>
<dbReference type="InterPro" id="IPR004252">
    <property type="entry name" value="Probable_transposase_24"/>
</dbReference>
<proteinExistence type="predicted"/>
<dbReference type="AlphaFoldDB" id="A0A9I9EK74"/>
<dbReference type="EnsemblPlants" id="MELO3C034902.2.1">
    <property type="protein sequence ID" value="MELO3C034902.2.1"/>
    <property type="gene ID" value="MELO3C034902.2"/>
</dbReference>
<evidence type="ECO:0008006" key="3">
    <source>
        <dbReference type="Google" id="ProtNLM"/>
    </source>
</evidence>
<evidence type="ECO:0000256" key="1">
    <source>
        <dbReference type="SAM" id="MobiDB-lite"/>
    </source>
</evidence>
<dbReference type="PANTHER" id="PTHR33018:SF31">
    <property type="entry name" value="TRANSPOSASE, PTTA_EN_SPM, PLANT"/>
    <property type="match status" value="1"/>
</dbReference>
<dbReference type="Gramene" id="MELO3C034902.2.1">
    <property type="protein sequence ID" value="MELO3C034902.2.1"/>
    <property type="gene ID" value="MELO3C034902.2"/>
</dbReference>
<organism evidence="2">
    <name type="scientific">Cucumis melo</name>
    <name type="common">Muskmelon</name>
    <dbReference type="NCBI Taxonomy" id="3656"/>
    <lineage>
        <taxon>Eukaryota</taxon>
        <taxon>Viridiplantae</taxon>
        <taxon>Streptophyta</taxon>
        <taxon>Embryophyta</taxon>
        <taxon>Tracheophyta</taxon>
        <taxon>Spermatophyta</taxon>
        <taxon>Magnoliopsida</taxon>
        <taxon>eudicotyledons</taxon>
        <taxon>Gunneridae</taxon>
        <taxon>Pentapetalae</taxon>
        <taxon>rosids</taxon>
        <taxon>fabids</taxon>
        <taxon>Cucurbitales</taxon>
        <taxon>Cucurbitaceae</taxon>
        <taxon>Benincaseae</taxon>
        <taxon>Cucumis</taxon>
    </lineage>
</organism>
<protein>
    <recommendedName>
        <fullName evidence="3">Serine/threonine-protein kinase nek2</fullName>
    </recommendedName>
</protein>
<reference evidence="2" key="1">
    <citation type="submission" date="2023-03" db="UniProtKB">
        <authorList>
            <consortium name="EnsemblPlants"/>
        </authorList>
    </citation>
    <scope>IDENTIFICATION</scope>
</reference>
<evidence type="ECO:0000313" key="2">
    <source>
        <dbReference type="EnsemblPlants" id="MELO3C034902.2.1"/>
    </source>
</evidence>
<accession>A0A9I9EK74</accession>